<dbReference type="EMBL" id="JAPFFF010000004">
    <property type="protein sequence ID" value="KAK8892780.1"/>
    <property type="molecule type" value="Genomic_DNA"/>
</dbReference>
<evidence type="ECO:0000313" key="4">
    <source>
        <dbReference type="Proteomes" id="UP001470230"/>
    </source>
</evidence>
<accession>A0ABR2KNT9</accession>
<keyword evidence="2" id="KW-1133">Transmembrane helix</keyword>
<protein>
    <recommendedName>
        <fullName evidence="5">Opioid growth factor receptor (OGFr) conserved domain-containing protein</fullName>
    </recommendedName>
</protein>
<feature type="compositionally biased region" description="Basic and acidic residues" evidence="1">
    <location>
        <begin position="33"/>
        <end position="45"/>
    </location>
</feature>
<evidence type="ECO:0000313" key="3">
    <source>
        <dbReference type="EMBL" id="KAK8892780.1"/>
    </source>
</evidence>
<keyword evidence="4" id="KW-1185">Reference proteome</keyword>
<evidence type="ECO:0008006" key="5">
    <source>
        <dbReference type="Google" id="ProtNLM"/>
    </source>
</evidence>
<evidence type="ECO:0000256" key="1">
    <source>
        <dbReference type="SAM" id="MobiDB-lite"/>
    </source>
</evidence>
<organism evidence="3 4">
    <name type="scientific">Tritrichomonas musculus</name>
    <dbReference type="NCBI Taxonomy" id="1915356"/>
    <lineage>
        <taxon>Eukaryota</taxon>
        <taxon>Metamonada</taxon>
        <taxon>Parabasalia</taxon>
        <taxon>Tritrichomonadida</taxon>
        <taxon>Tritrichomonadidae</taxon>
        <taxon>Tritrichomonas</taxon>
    </lineage>
</organism>
<feature type="region of interest" description="Disordered" evidence="1">
    <location>
        <begin position="83"/>
        <end position="103"/>
    </location>
</feature>
<keyword evidence="2" id="KW-0812">Transmembrane</keyword>
<dbReference type="Proteomes" id="UP001470230">
    <property type="component" value="Unassembled WGS sequence"/>
</dbReference>
<sequence>MSCFQYISYPQNFCYFHFILGMINHSPIYLNDSPDKPQDQEKENGDQGGDTENIFEESDSFFGTPEFCDANDWTFEFTGFETPQPQEMETPQPQEIDSSQTQKLDNDHRHTLYPSDIQSSSLDNNQNFENHNNFRQYNFQYPAPLLIQPQTNPMSSDQFMRQYSKLLTGNENKKPSKKMVLYWHRIMLSHYSYDIRLRVPDIPHLKRNISRYADKYFDGFAHVANVILFYIRYLISIGVINYERDMQIMKEKEDEKKRKKKDPPNFN</sequence>
<name>A0ABR2KNT9_9EUKA</name>
<feature type="transmembrane region" description="Helical" evidence="2">
    <location>
        <begin position="220"/>
        <end position="242"/>
    </location>
</feature>
<evidence type="ECO:0000256" key="2">
    <source>
        <dbReference type="SAM" id="Phobius"/>
    </source>
</evidence>
<keyword evidence="2" id="KW-0472">Membrane</keyword>
<proteinExistence type="predicted"/>
<feature type="region of interest" description="Disordered" evidence="1">
    <location>
        <begin position="31"/>
        <end position="56"/>
    </location>
</feature>
<comment type="caution">
    <text evidence="3">The sequence shown here is derived from an EMBL/GenBank/DDBJ whole genome shotgun (WGS) entry which is preliminary data.</text>
</comment>
<feature type="compositionally biased region" description="Low complexity" evidence="1">
    <location>
        <begin position="83"/>
        <end position="95"/>
    </location>
</feature>
<gene>
    <name evidence="3" type="ORF">M9Y10_030022</name>
</gene>
<reference evidence="3 4" key="1">
    <citation type="submission" date="2024-04" db="EMBL/GenBank/DDBJ databases">
        <title>Tritrichomonas musculus Genome.</title>
        <authorList>
            <person name="Alves-Ferreira E."/>
            <person name="Grigg M."/>
            <person name="Lorenzi H."/>
            <person name="Galac M."/>
        </authorList>
    </citation>
    <scope>NUCLEOTIDE SEQUENCE [LARGE SCALE GENOMIC DNA]</scope>
    <source>
        <strain evidence="3 4">EAF2021</strain>
    </source>
</reference>